<protein>
    <submittedName>
        <fullName evidence="2">Uncharacterized protein</fullName>
    </submittedName>
</protein>
<gene>
    <name evidence="2" type="ORF">MRATA1EN1_LOCUS6190</name>
</gene>
<dbReference type="Proteomes" id="UP001176941">
    <property type="component" value="Chromosome 15"/>
</dbReference>
<dbReference type="EMBL" id="OX459951">
    <property type="protein sequence ID" value="CAI9157228.1"/>
    <property type="molecule type" value="Genomic_DNA"/>
</dbReference>
<accession>A0ABN8Y6S0</accession>
<proteinExistence type="predicted"/>
<evidence type="ECO:0000313" key="2">
    <source>
        <dbReference type="EMBL" id="CAI9157228.1"/>
    </source>
</evidence>
<evidence type="ECO:0000256" key="1">
    <source>
        <dbReference type="SAM" id="MobiDB-lite"/>
    </source>
</evidence>
<sequence length="100" mass="10911">MPGVVSYAKGGVRQRSRESRPARAGEEGEESRDPRLQTSVRCAPPRKEGTREQNRGLKSPGALEPLGSAFCNVVSESAVCVHGFHRRTHGLHQPRIGHCV</sequence>
<organism evidence="2 3">
    <name type="scientific">Rangifer tarandus platyrhynchus</name>
    <name type="common">Svalbard reindeer</name>
    <dbReference type="NCBI Taxonomy" id="3082113"/>
    <lineage>
        <taxon>Eukaryota</taxon>
        <taxon>Metazoa</taxon>
        <taxon>Chordata</taxon>
        <taxon>Craniata</taxon>
        <taxon>Vertebrata</taxon>
        <taxon>Euteleostomi</taxon>
        <taxon>Mammalia</taxon>
        <taxon>Eutheria</taxon>
        <taxon>Laurasiatheria</taxon>
        <taxon>Artiodactyla</taxon>
        <taxon>Ruminantia</taxon>
        <taxon>Pecora</taxon>
        <taxon>Cervidae</taxon>
        <taxon>Odocoileinae</taxon>
        <taxon>Rangifer</taxon>
    </lineage>
</organism>
<feature type="compositionally biased region" description="Basic and acidic residues" evidence="1">
    <location>
        <begin position="45"/>
        <end position="55"/>
    </location>
</feature>
<feature type="compositionally biased region" description="Basic and acidic residues" evidence="1">
    <location>
        <begin position="15"/>
        <end position="35"/>
    </location>
</feature>
<name>A0ABN8Y6S0_RANTA</name>
<reference evidence="2" key="1">
    <citation type="submission" date="2023-04" db="EMBL/GenBank/DDBJ databases">
        <authorList>
            <consortium name="ELIXIR-Norway"/>
        </authorList>
    </citation>
    <scope>NUCLEOTIDE SEQUENCE [LARGE SCALE GENOMIC DNA]</scope>
</reference>
<keyword evidence="3" id="KW-1185">Reference proteome</keyword>
<feature type="region of interest" description="Disordered" evidence="1">
    <location>
        <begin position="1"/>
        <end position="62"/>
    </location>
</feature>
<evidence type="ECO:0000313" key="3">
    <source>
        <dbReference type="Proteomes" id="UP001176941"/>
    </source>
</evidence>